<dbReference type="AlphaFoldDB" id="A0AAN8EJ82"/>
<evidence type="ECO:0000313" key="2">
    <source>
        <dbReference type="EMBL" id="KAK5950805.1"/>
    </source>
</evidence>
<dbReference type="Proteomes" id="UP001316803">
    <property type="component" value="Unassembled WGS sequence"/>
</dbReference>
<sequence length="199" mass="22169">MSTESTTRTLRILKAQNQVLSVTTRTFMHKGLVPTDAALNQIENFTIGAATSLASALNILQKQNGGCCRTVYNAGVHLAGAIYNELLGILRRMKKTLHKDKKDWPADPARLPPPRSPTWALARQAIRPGQVQDYEFGVAQQYFYEINKMREYFLRIWVKCQQGVKQAQLRPPPNPAPPQGPSNSGSKADKKKSSTKPKP</sequence>
<evidence type="ECO:0000313" key="3">
    <source>
        <dbReference type="Proteomes" id="UP001316803"/>
    </source>
</evidence>
<name>A0AAN8EJ82_9EURO</name>
<dbReference type="EMBL" id="JAKLMC020000024">
    <property type="protein sequence ID" value="KAK5950805.1"/>
    <property type="molecule type" value="Genomic_DNA"/>
</dbReference>
<evidence type="ECO:0000256" key="1">
    <source>
        <dbReference type="SAM" id="MobiDB-lite"/>
    </source>
</evidence>
<comment type="caution">
    <text evidence="2">The sequence shown here is derived from an EMBL/GenBank/DDBJ whole genome shotgun (WGS) entry which is preliminary data.</text>
</comment>
<gene>
    <name evidence="2" type="ORF">OHC33_008188</name>
</gene>
<feature type="region of interest" description="Disordered" evidence="1">
    <location>
        <begin position="165"/>
        <end position="199"/>
    </location>
</feature>
<proteinExistence type="predicted"/>
<keyword evidence="3" id="KW-1185">Reference proteome</keyword>
<organism evidence="2 3">
    <name type="scientific">Knufia fluminis</name>
    <dbReference type="NCBI Taxonomy" id="191047"/>
    <lineage>
        <taxon>Eukaryota</taxon>
        <taxon>Fungi</taxon>
        <taxon>Dikarya</taxon>
        <taxon>Ascomycota</taxon>
        <taxon>Pezizomycotina</taxon>
        <taxon>Eurotiomycetes</taxon>
        <taxon>Chaetothyriomycetidae</taxon>
        <taxon>Chaetothyriales</taxon>
        <taxon>Trichomeriaceae</taxon>
        <taxon>Knufia</taxon>
    </lineage>
</organism>
<feature type="compositionally biased region" description="Pro residues" evidence="1">
    <location>
        <begin position="170"/>
        <end position="180"/>
    </location>
</feature>
<accession>A0AAN8EJ82</accession>
<protein>
    <submittedName>
        <fullName evidence="2">Uncharacterized protein</fullName>
    </submittedName>
</protein>
<reference evidence="2 3" key="1">
    <citation type="submission" date="2022-12" db="EMBL/GenBank/DDBJ databases">
        <title>Genomic features and morphological characterization of a novel Knufia sp. strain isolated from spacecraft assembly facility.</title>
        <authorList>
            <person name="Teixeira M."/>
            <person name="Chander A.M."/>
            <person name="Stajich J.E."/>
            <person name="Venkateswaran K."/>
        </authorList>
    </citation>
    <scope>NUCLEOTIDE SEQUENCE [LARGE SCALE GENOMIC DNA]</scope>
    <source>
        <strain evidence="2 3">FJI-L2-BK-P2</strain>
    </source>
</reference>